<feature type="non-terminal residue" evidence="1">
    <location>
        <position position="1"/>
    </location>
</feature>
<dbReference type="GO" id="GO:0008255">
    <property type="term" value="F:ecdysis-triggering hormone activity"/>
    <property type="evidence" value="ECO:0007669"/>
    <property type="project" value="InterPro"/>
</dbReference>
<name>A0A067QXP0_ZOONE</name>
<dbReference type="Proteomes" id="UP000027135">
    <property type="component" value="Unassembled WGS sequence"/>
</dbReference>
<dbReference type="InterPro" id="IPR006825">
    <property type="entry name" value="Eclosion"/>
</dbReference>
<dbReference type="AlphaFoldDB" id="A0A067QXP0"/>
<dbReference type="InParanoid" id="A0A067QXP0"/>
<accession>A0A067QXP0</accession>
<dbReference type="Pfam" id="PF04736">
    <property type="entry name" value="Eclosion"/>
    <property type="match status" value="1"/>
</dbReference>
<proteinExistence type="predicted"/>
<evidence type="ECO:0008006" key="3">
    <source>
        <dbReference type="Google" id="ProtNLM"/>
    </source>
</evidence>
<protein>
    <recommendedName>
        <fullName evidence="3">Eclosion hormone</fullName>
    </recommendedName>
</protein>
<dbReference type="GO" id="GO:0018990">
    <property type="term" value="P:ecdysis, chitin-based cuticle"/>
    <property type="evidence" value="ECO:0007669"/>
    <property type="project" value="InterPro"/>
</dbReference>
<dbReference type="GO" id="GO:0007218">
    <property type="term" value="P:neuropeptide signaling pathway"/>
    <property type="evidence" value="ECO:0007669"/>
    <property type="project" value="InterPro"/>
</dbReference>
<gene>
    <name evidence="1" type="ORF">L798_10702</name>
</gene>
<sequence>DLYTSAVLCRNCGQCKQMYGHYFEGQVCVESCLSTNGNLLPDCNNPNTLRGLLKRLY</sequence>
<reference evidence="1 2" key="1">
    <citation type="journal article" date="2014" name="Nat. Commun.">
        <title>Molecular traces of alternative social organization in a termite genome.</title>
        <authorList>
            <person name="Terrapon N."/>
            <person name="Li C."/>
            <person name="Robertson H.M."/>
            <person name="Ji L."/>
            <person name="Meng X."/>
            <person name="Booth W."/>
            <person name="Chen Z."/>
            <person name="Childers C.P."/>
            <person name="Glastad K.M."/>
            <person name="Gokhale K."/>
            <person name="Gowin J."/>
            <person name="Gronenberg W."/>
            <person name="Hermansen R.A."/>
            <person name="Hu H."/>
            <person name="Hunt B.G."/>
            <person name="Huylmans A.K."/>
            <person name="Khalil S.M."/>
            <person name="Mitchell R.D."/>
            <person name="Munoz-Torres M.C."/>
            <person name="Mustard J.A."/>
            <person name="Pan H."/>
            <person name="Reese J.T."/>
            <person name="Scharf M.E."/>
            <person name="Sun F."/>
            <person name="Vogel H."/>
            <person name="Xiao J."/>
            <person name="Yang W."/>
            <person name="Yang Z."/>
            <person name="Yang Z."/>
            <person name="Zhou J."/>
            <person name="Zhu J."/>
            <person name="Brent C.S."/>
            <person name="Elsik C.G."/>
            <person name="Goodisman M.A."/>
            <person name="Liberles D.A."/>
            <person name="Roe R.M."/>
            <person name="Vargo E.L."/>
            <person name="Vilcinskas A."/>
            <person name="Wang J."/>
            <person name="Bornberg-Bauer E."/>
            <person name="Korb J."/>
            <person name="Zhang G."/>
            <person name="Liebig J."/>
        </authorList>
    </citation>
    <scope>NUCLEOTIDE SEQUENCE [LARGE SCALE GENOMIC DNA]</scope>
    <source>
        <tissue evidence="1">Whole organism</tissue>
    </source>
</reference>
<dbReference type="EMBL" id="KK852854">
    <property type="protein sequence ID" value="KDR15010.1"/>
    <property type="molecule type" value="Genomic_DNA"/>
</dbReference>
<keyword evidence="2" id="KW-1185">Reference proteome</keyword>
<evidence type="ECO:0000313" key="2">
    <source>
        <dbReference type="Proteomes" id="UP000027135"/>
    </source>
</evidence>
<evidence type="ECO:0000313" key="1">
    <source>
        <dbReference type="EMBL" id="KDR15010.1"/>
    </source>
</evidence>
<organism evidence="1 2">
    <name type="scientific">Zootermopsis nevadensis</name>
    <name type="common">Dampwood termite</name>
    <dbReference type="NCBI Taxonomy" id="136037"/>
    <lineage>
        <taxon>Eukaryota</taxon>
        <taxon>Metazoa</taxon>
        <taxon>Ecdysozoa</taxon>
        <taxon>Arthropoda</taxon>
        <taxon>Hexapoda</taxon>
        <taxon>Insecta</taxon>
        <taxon>Pterygota</taxon>
        <taxon>Neoptera</taxon>
        <taxon>Polyneoptera</taxon>
        <taxon>Dictyoptera</taxon>
        <taxon>Blattodea</taxon>
        <taxon>Blattoidea</taxon>
        <taxon>Termitoidae</taxon>
        <taxon>Termopsidae</taxon>
        <taxon>Zootermopsis</taxon>
    </lineage>
</organism>